<dbReference type="InterPro" id="IPR027417">
    <property type="entry name" value="P-loop_NTPase"/>
</dbReference>
<comment type="caution">
    <text evidence="4">The sequence shown here is derived from an EMBL/GenBank/DDBJ whole genome shotgun (WGS) entry which is preliminary data.</text>
</comment>
<dbReference type="Pfam" id="PF00196">
    <property type="entry name" value="GerE"/>
    <property type="match status" value="1"/>
</dbReference>
<gene>
    <name evidence="4" type="ORF">Pta02_35640</name>
</gene>
<dbReference type="SMART" id="SM00421">
    <property type="entry name" value="HTH_LUXR"/>
    <property type="match status" value="1"/>
</dbReference>
<dbReference type="SUPFAM" id="SSF46894">
    <property type="entry name" value="C-terminal effector domain of the bipartite response regulators"/>
    <property type="match status" value="1"/>
</dbReference>
<dbReference type="PROSITE" id="PS50043">
    <property type="entry name" value="HTH_LUXR_2"/>
    <property type="match status" value="1"/>
</dbReference>
<proteinExistence type="predicted"/>
<dbReference type="InterPro" id="IPR016032">
    <property type="entry name" value="Sig_transdc_resp-reg_C-effctor"/>
</dbReference>
<dbReference type="GO" id="GO:0006355">
    <property type="term" value="P:regulation of DNA-templated transcription"/>
    <property type="evidence" value="ECO:0007669"/>
    <property type="project" value="InterPro"/>
</dbReference>
<dbReference type="EMBL" id="BOOK01000024">
    <property type="protein sequence ID" value="GII01556.1"/>
    <property type="molecule type" value="Genomic_DNA"/>
</dbReference>
<dbReference type="Gene3D" id="1.10.10.10">
    <property type="entry name" value="Winged helix-like DNA-binding domain superfamily/Winged helix DNA-binding domain"/>
    <property type="match status" value="1"/>
</dbReference>
<dbReference type="PANTHER" id="PTHR16305:SF35">
    <property type="entry name" value="TRANSCRIPTIONAL ACTIVATOR DOMAIN"/>
    <property type="match status" value="1"/>
</dbReference>
<dbReference type="CDD" id="cd06170">
    <property type="entry name" value="LuxR_C_like"/>
    <property type="match status" value="1"/>
</dbReference>
<dbReference type="AlphaFoldDB" id="A0A8J3WTI4"/>
<dbReference type="PANTHER" id="PTHR16305">
    <property type="entry name" value="TESTICULAR SOLUBLE ADENYLYL CYCLASE"/>
    <property type="match status" value="1"/>
</dbReference>
<accession>A0A8J3WTI4</accession>
<keyword evidence="1" id="KW-0547">Nucleotide-binding</keyword>
<evidence type="ECO:0000256" key="1">
    <source>
        <dbReference type="ARBA" id="ARBA00022741"/>
    </source>
</evidence>
<dbReference type="Proteomes" id="UP000634476">
    <property type="component" value="Unassembled WGS sequence"/>
</dbReference>
<name>A0A8J3WTI4_9ACTN</name>
<dbReference type="SUPFAM" id="SSF48452">
    <property type="entry name" value="TPR-like"/>
    <property type="match status" value="1"/>
</dbReference>
<evidence type="ECO:0000256" key="2">
    <source>
        <dbReference type="ARBA" id="ARBA00022840"/>
    </source>
</evidence>
<dbReference type="InterPro" id="IPR041664">
    <property type="entry name" value="AAA_16"/>
</dbReference>
<protein>
    <submittedName>
        <fullName evidence="4">LuxR family transcriptional regulator</fullName>
    </submittedName>
</protein>
<reference evidence="4" key="1">
    <citation type="submission" date="2021-01" db="EMBL/GenBank/DDBJ databases">
        <title>Whole genome shotgun sequence of Planobispora takensis NBRC 109077.</title>
        <authorList>
            <person name="Komaki H."/>
            <person name="Tamura T."/>
        </authorList>
    </citation>
    <scope>NUCLEOTIDE SEQUENCE</scope>
    <source>
        <strain evidence="4">NBRC 109077</strain>
    </source>
</reference>
<dbReference type="InterPro" id="IPR011990">
    <property type="entry name" value="TPR-like_helical_dom_sf"/>
</dbReference>
<dbReference type="Gene3D" id="1.25.40.10">
    <property type="entry name" value="Tetratricopeptide repeat domain"/>
    <property type="match status" value="1"/>
</dbReference>
<dbReference type="InterPro" id="IPR000792">
    <property type="entry name" value="Tscrpt_reg_LuxR_C"/>
</dbReference>
<feature type="domain" description="HTH luxR-type" evidence="3">
    <location>
        <begin position="831"/>
        <end position="893"/>
    </location>
</feature>
<evidence type="ECO:0000313" key="5">
    <source>
        <dbReference type="Proteomes" id="UP000634476"/>
    </source>
</evidence>
<keyword evidence="5" id="KW-1185">Reference proteome</keyword>
<dbReference type="GO" id="GO:0005524">
    <property type="term" value="F:ATP binding"/>
    <property type="evidence" value="ECO:0007669"/>
    <property type="project" value="UniProtKB-KW"/>
</dbReference>
<dbReference type="GO" id="GO:0003677">
    <property type="term" value="F:DNA binding"/>
    <property type="evidence" value="ECO:0007669"/>
    <property type="project" value="InterPro"/>
</dbReference>
<sequence length="893" mass="95644">MSSFVGRRQELVQLRSALDHAREGRPRIVLVDGPAGIGKTSFVRRFLAEAGETCLLRASGEAAEVPLEYGVLDQLMAQGQGEPYGTAGPLVAGSALLDRIGLLQDGPPVVVVVDDAHWADVMSLGALTFALRRLRADRVLAVVVVQDAGDLRLPEGLRRLLCDETTLRLRLRGLSAAEVRDLADRHGGLPLTAAAAERLRAHAQGNPLHILALLEQVAAQNLQDVHRPLPAPRSYALLVEETLERCAEATRDLVRAASVLGVSGSLTTAAALAGIDSPLAALEQAVGMGLLQEHGNGSAHTVVFSHPLVRAAVYQRLGAARRSRLHAGAAALESDRVQSLRHRAAAAVGPDERVARQLALLAADEAGAGRWNTAADHLIQAGRLTPAGRTGERRILRAAEYQLLGGDIAQAEGMTETLETMTATPQRQYVLGRIALASGRRERADRLLTQVWREGDRRLARRAAEQLAWSCLARARGAEAAGWARRSIALSPRGDPAGLRDALALAHGICGRFEEGLALVAAVEEEASHTRPELLDGLVARGVLRLWTDDLDGARHDLTRAASARSGLLHLGPMATAYLAEAEYRGGRWDDAIAHSEQAVSLATDSGQRWMRCLAHALAVLPLAGRGDWEAAEAHAEASATWSRYLCDASNTAYAALARAVVRHARGDCAAVVRALAPLRGAERRDGVDEPGVMGWRELLVEGLVRTGDLAGAGAVLDEHEELAERRDRASALASAARLRGLLAAEEGRREEAEAAFELGVIRIKRIDQPLEEALLHLQYGAFLRRGGARRQAAEHLQTARGLFEHLRAAPYLARCRQELAACGASVPGEPPAEPLGLTPQEYAVARLAAGGLTNRQVARELVLSVKTVEYHLGHIYAKLGISSRMQLGLRLA</sequence>
<dbReference type="GO" id="GO:0005737">
    <property type="term" value="C:cytoplasm"/>
    <property type="evidence" value="ECO:0007669"/>
    <property type="project" value="TreeGrafter"/>
</dbReference>
<dbReference type="Pfam" id="PF13191">
    <property type="entry name" value="AAA_16"/>
    <property type="match status" value="1"/>
</dbReference>
<dbReference type="InterPro" id="IPR036388">
    <property type="entry name" value="WH-like_DNA-bd_sf"/>
</dbReference>
<organism evidence="4 5">
    <name type="scientific">Planobispora takensis</name>
    <dbReference type="NCBI Taxonomy" id="1367882"/>
    <lineage>
        <taxon>Bacteria</taxon>
        <taxon>Bacillati</taxon>
        <taxon>Actinomycetota</taxon>
        <taxon>Actinomycetes</taxon>
        <taxon>Streptosporangiales</taxon>
        <taxon>Streptosporangiaceae</taxon>
        <taxon>Planobispora</taxon>
    </lineage>
</organism>
<dbReference type="PROSITE" id="PS00622">
    <property type="entry name" value="HTH_LUXR_1"/>
    <property type="match status" value="1"/>
</dbReference>
<keyword evidence="2" id="KW-0067">ATP-binding</keyword>
<evidence type="ECO:0000313" key="4">
    <source>
        <dbReference type="EMBL" id="GII01556.1"/>
    </source>
</evidence>
<dbReference type="Gene3D" id="3.40.50.300">
    <property type="entry name" value="P-loop containing nucleotide triphosphate hydrolases"/>
    <property type="match status" value="1"/>
</dbReference>
<dbReference type="GO" id="GO:0004016">
    <property type="term" value="F:adenylate cyclase activity"/>
    <property type="evidence" value="ECO:0007669"/>
    <property type="project" value="TreeGrafter"/>
</dbReference>
<evidence type="ECO:0000259" key="3">
    <source>
        <dbReference type="PROSITE" id="PS50043"/>
    </source>
</evidence>
<dbReference type="PRINTS" id="PR00038">
    <property type="entry name" value="HTHLUXR"/>
</dbReference>
<dbReference type="RefSeq" id="WP_203875921.1">
    <property type="nucleotide sequence ID" value="NZ_BOOK01000024.1"/>
</dbReference>
<dbReference type="SUPFAM" id="SSF52540">
    <property type="entry name" value="P-loop containing nucleoside triphosphate hydrolases"/>
    <property type="match status" value="1"/>
</dbReference>